<dbReference type="Proteomes" id="UP000253099">
    <property type="component" value="Unassembled WGS sequence"/>
</dbReference>
<evidence type="ECO:0000313" key="2">
    <source>
        <dbReference type="Proteomes" id="UP000253099"/>
    </source>
</evidence>
<accession>A0A366MA54</accession>
<proteinExistence type="predicted"/>
<evidence type="ECO:0000313" key="1">
    <source>
        <dbReference type="EMBL" id="RBQ23055.1"/>
    </source>
</evidence>
<name>A0A366MA54_9EURY</name>
<dbReference type="InterPro" id="IPR013783">
    <property type="entry name" value="Ig-like_fold"/>
</dbReference>
<organism evidence="1 2">
    <name type="scientific">Candidatus Methanobinarius endosymbioticus</name>
    <dbReference type="NCBI Taxonomy" id="2006182"/>
    <lineage>
        <taxon>Archaea</taxon>
        <taxon>Methanobacteriati</taxon>
        <taxon>Methanobacteriota</taxon>
        <taxon>Methanomada group</taxon>
        <taxon>Methanobacteria</taxon>
        <taxon>Methanobacteriales</taxon>
        <taxon>Methanobacteriaceae</taxon>
        <taxon>Candidatus Methanobinarius</taxon>
    </lineage>
</organism>
<dbReference type="InterPro" id="IPR008964">
    <property type="entry name" value="Invasin/intimin_cell_adhesion"/>
</dbReference>
<reference evidence="1 2" key="1">
    <citation type="submission" date="2018-06" db="EMBL/GenBank/DDBJ databases">
        <title>Genomic insight into two independent archaeal endosymbiosis events.</title>
        <authorList>
            <person name="Lind A.E."/>
            <person name="Lewis W.H."/>
            <person name="Spang A."/>
            <person name="Guy L."/>
            <person name="Embley M.T."/>
            <person name="Ettema T.J.G."/>
        </authorList>
    </citation>
    <scope>NUCLEOTIDE SEQUENCE [LARGE SCALE GENOMIC DNA]</scope>
    <source>
        <strain evidence="1">NOE</strain>
    </source>
</reference>
<dbReference type="EMBL" id="NIZT01000029">
    <property type="protein sequence ID" value="RBQ23055.1"/>
    <property type="molecule type" value="Genomic_DNA"/>
</dbReference>
<gene>
    <name evidence="1" type="ORF">ALNOE001_11780</name>
</gene>
<protein>
    <submittedName>
        <fullName evidence="1">Uncharacterized protein</fullName>
    </submittedName>
</protein>
<dbReference type="SUPFAM" id="SSF49373">
    <property type="entry name" value="Invasin/intimin cell-adhesion fragments"/>
    <property type="match status" value="1"/>
</dbReference>
<keyword evidence="2" id="KW-1185">Reference proteome</keyword>
<sequence>MNASSDDENSIIGINFAITNTTVYNSSVKAGQKVNLTAKLVDNSNNPLNNKTIRFHVNGVYVGSEIIDSQGIAKFEYQSNASGTFSIFAEFLEDLDYPVSNSIAFLVVNKTPTNINIEKVNGKINETVTLVVKLINKEIEALIANKTVNFHVNGVLIGSAITNEKGIAKLNYKFEKTGQYTFNVTFQEDEMYFGSNNFTSTYISKNNNTNILIIPTILITQTTLILLIKI</sequence>
<comment type="caution">
    <text evidence="1">The sequence shown here is derived from an EMBL/GenBank/DDBJ whole genome shotgun (WGS) entry which is preliminary data.</text>
</comment>
<dbReference type="Gene3D" id="2.60.40.10">
    <property type="entry name" value="Immunoglobulins"/>
    <property type="match status" value="2"/>
</dbReference>
<dbReference type="AlphaFoldDB" id="A0A366MA54"/>